<reference evidence="2" key="1">
    <citation type="journal article" date="2019" name="Int. J. Syst. Evol. Microbiol.">
        <title>The Global Catalogue of Microorganisms (GCM) 10K type strain sequencing project: providing services to taxonomists for standard genome sequencing and annotation.</title>
        <authorList>
            <consortium name="The Broad Institute Genomics Platform"/>
            <consortium name="The Broad Institute Genome Sequencing Center for Infectious Disease"/>
            <person name="Wu L."/>
            <person name="Ma J."/>
        </authorList>
    </citation>
    <scope>NUCLEOTIDE SEQUENCE [LARGE SCALE GENOMIC DNA]</scope>
    <source>
        <strain evidence="2">CCUG 39402</strain>
    </source>
</reference>
<evidence type="ECO:0008006" key="3">
    <source>
        <dbReference type="Google" id="ProtNLM"/>
    </source>
</evidence>
<proteinExistence type="predicted"/>
<sequence>METQAGVSQAMEVLHAKAACLALLLEDAGDPDVSLLPLALNLLDDIDVLRALHLRVVMKSHTGA</sequence>
<evidence type="ECO:0000313" key="2">
    <source>
        <dbReference type="Proteomes" id="UP001596270"/>
    </source>
</evidence>
<dbReference type="RefSeq" id="WP_371437496.1">
    <property type="nucleotide sequence ID" value="NZ_JBHSRS010000076.1"/>
</dbReference>
<protein>
    <recommendedName>
        <fullName evidence="3">DUF2783 domain-containing protein</fullName>
    </recommendedName>
</protein>
<name>A0ABW1TZI1_9BURK</name>
<evidence type="ECO:0000313" key="1">
    <source>
        <dbReference type="EMBL" id="MFC6282374.1"/>
    </source>
</evidence>
<dbReference type="EMBL" id="JBHSRS010000076">
    <property type="protein sequence ID" value="MFC6282374.1"/>
    <property type="molecule type" value="Genomic_DNA"/>
</dbReference>
<comment type="caution">
    <text evidence="1">The sequence shown here is derived from an EMBL/GenBank/DDBJ whole genome shotgun (WGS) entry which is preliminary data.</text>
</comment>
<gene>
    <name evidence="1" type="ORF">ACFQND_14190</name>
</gene>
<keyword evidence="2" id="KW-1185">Reference proteome</keyword>
<organism evidence="1 2">
    <name type="scientific">Polaromonas aquatica</name>
    <dbReference type="NCBI Taxonomy" id="332657"/>
    <lineage>
        <taxon>Bacteria</taxon>
        <taxon>Pseudomonadati</taxon>
        <taxon>Pseudomonadota</taxon>
        <taxon>Betaproteobacteria</taxon>
        <taxon>Burkholderiales</taxon>
        <taxon>Comamonadaceae</taxon>
        <taxon>Polaromonas</taxon>
    </lineage>
</organism>
<accession>A0ABW1TZI1</accession>
<dbReference type="Proteomes" id="UP001596270">
    <property type="component" value="Unassembled WGS sequence"/>
</dbReference>